<dbReference type="Proteomes" id="UP000232323">
    <property type="component" value="Unassembled WGS sequence"/>
</dbReference>
<feature type="compositionally biased region" description="Low complexity" evidence="1">
    <location>
        <begin position="680"/>
        <end position="692"/>
    </location>
</feature>
<evidence type="ECO:0000313" key="3">
    <source>
        <dbReference type="Proteomes" id="UP000232323"/>
    </source>
</evidence>
<feature type="region of interest" description="Disordered" evidence="1">
    <location>
        <begin position="563"/>
        <end position="582"/>
    </location>
</feature>
<keyword evidence="3" id="KW-1185">Reference proteome</keyword>
<reference evidence="2 3" key="1">
    <citation type="submission" date="2017-08" db="EMBL/GenBank/DDBJ databases">
        <title>Acidophilic green algal genome provides insights into adaptation to an acidic environment.</title>
        <authorList>
            <person name="Hirooka S."/>
            <person name="Hirose Y."/>
            <person name="Kanesaki Y."/>
            <person name="Higuchi S."/>
            <person name="Fujiwara T."/>
            <person name="Onuma R."/>
            <person name="Era A."/>
            <person name="Ohbayashi R."/>
            <person name="Uzuka A."/>
            <person name="Nozaki H."/>
            <person name="Yoshikawa H."/>
            <person name="Miyagishima S.Y."/>
        </authorList>
    </citation>
    <scope>NUCLEOTIDE SEQUENCE [LARGE SCALE GENOMIC DNA]</scope>
    <source>
        <strain evidence="2 3">NIES-2499</strain>
    </source>
</reference>
<dbReference type="EMBL" id="BEGY01000001">
    <property type="protein sequence ID" value="GAX72646.1"/>
    <property type="molecule type" value="Genomic_DNA"/>
</dbReference>
<comment type="caution">
    <text evidence="2">The sequence shown here is derived from an EMBL/GenBank/DDBJ whole genome shotgun (WGS) entry which is preliminary data.</text>
</comment>
<gene>
    <name evidence="2" type="ORF">CEUSTIGMA_g102.t1</name>
</gene>
<feature type="region of interest" description="Disordered" evidence="1">
    <location>
        <begin position="680"/>
        <end position="699"/>
    </location>
</feature>
<protein>
    <submittedName>
        <fullName evidence="2">Uncharacterized protein</fullName>
    </submittedName>
</protein>
<evidence type="ECO:0000313" key="2">
    <source>
        <dbReference type="EMBL" id="GAX72646.1"/>
    </source>
</evidence>
<name>A0A250WPM2_9CHLO</name>
<organism evidence="2 3">
    <name type="scientific">Chlamydomonas eustigma</name>
    <dbReference type="NCBI Taxonomy" id="1157962"/>
    <lineage>
        <taxon>Eukaryota</taxon>
        <taxon>Viridiplantae</taxon>
        <taxon>Chlorophyta</taxon>
        <taxon>core chlorophytes</taxon>
        <taxon>Chlorophyceae</taxon>
        <taxon>CS clade</taxon>
        <taxon>Chlamydomonadales</taxon>
        <taxon>Chlamydomonadaceae</taxon>
        <taxon>Chlamydomonas</taxon>
    </lineage>
</organism>
<accession>A0A250WPM2</accession>
<sequence length="1123" mass="120404">MEKSVRVDAIPLVFYNTLTSKYQWTKAGSEARQIVIKHAHLRNALNACRKSSLQRESLGSILQESKFSNTAYELLDLPIFDHVCLAIVESVCQRLEVDIWREARLIGNAAVEIANEGHSSCSASCAMLRLIIQKSSQWAALIKAPLDLLGDLAHVASQPPQLHLLSVTKVLAQAWTQALADVSWYLAEHEMKVPSAKQDKEHEQALALYHQAYGQHQHQAWASSCGPSWVPTMSPVQATRELLGPNLPEGLVAPVLANLSTAPSGASVHGTASMRPGMSMSAAASITGAATTRRKAFALSFLATVASGSIEIGAVTVEAASPIVLVATHVAHSAFEIASQVTAESVPWSASSGALMQACGRKLQRILSVSEKAENPLTLGSGQQVPQPSGQVRYLTLHRDALSALLLGMAPDRGRRLASTPSLLMLPAADIRHEESESLQLKGEVHTATISDGAAHAAVLMPEVGSAAAAAEAVELTAQGPSSTQLFVGKPPAGPSKKVQPNAFVRDIPRGPSSMGSQLGTLLHPGNINKGSLSLLALTLFLSQAWRSISASGNMCLLVMGDPEPSEEEGAEKGSPFSNRQLMQQRRGAPYLVLTRPGLSRLLQEVVGQAERGRTDPTTGRGALLLEEPSKLSEVLVHAAGAARGFEGLLAAVVRRCSTLVEFTQTCTLKLGQANSLQSSSSRNVASSHRSSPGPASPSSVMWPASYLLQLLLEYNQPAERLTDSDPQSSSACILTAVLELVVAAVLTAQRHATAVYQTQLLYPMDATVEDMVLAHSLGLRLFEHLHALLESVKAMLQKRWDDAILQTAGVIGGVEGGRSPLLTASSSPLRKLGKSISLSSKASEASDSYPVEEVMKQARNSSDSQQRGSGGSFSLISAFRKVIRQSSGSATNKVFPATSSDLNVGDDSSHEPGLSQRHHKQGESITALPRRLALQLTWRQRAVLERQRKLLIQLRMAVAEVGEKIVNTFQKSARGCYHQLSKDAWASKAKPVKGTEGTENMVKGLLRPLRDSLLASGIHSQTRSYLFATVLSAAMQVMEEQVQQSLANKVKGSATLRLHCGIQLDLDLEIISSEIAQYEEYYRSLASSQLTKGGDMSEDWTGIADSVAILRRQMSSLRSAYC</sequence>
<feature type="region of interest" description="Disordered" evidence="1">
    <location>
        <begin position="895"/>
        <end position="926"/>
    </location>
</feature>
<evidence type="ECO:0000256" key="1">
    <source>
        <dbReference type="SAM" id="MobiDB-lite"/>
    </source>
</evidence>
<dbReference type="AlphaFoldDB" id="A0A250WPM2"/>
<proteinExistence type="predicted"/>